<dbReference type="Pfam" id="PF05016">
    <property type="entry name" value="ParE_toxin"/>
    <property type="match status" value="1"/>
</dbReference>
<proteinExistence type="predicted"/>
<dbReference type="Gene3D" id="3.30.2310.20">
    <property type="entry name" value="RelE-like"/>
    <property type="match status" value="1"/>
</dbReference>
<sequence>MRYTIRRHPAVEDDLFETVSMISDYAGIAVGLAKTDEIVNFIASLADFPKIGTVRDEIYPGLRAIPASEKAVVCFTVDDPTRTILIVCISYAGADWVSRVRHRR</sequence>
<evidence type="ECO:0000256" key="1">
    <source>
        <dbReference type="ARBA" id="ARBA00022649"/>
    </source>
</evidence>
<gene>
    <name evidence="2" type="ORF">PR018_01960</name>
</gene>
<dbReference type="RefSeq" id="WP_142829223.1">
    <property type="nucleotide sequence ID" value="NZ_CP117267.1"/>
</dbReference>
<dbReference type="InterPro" id="IPR007712">
    <property type="entry name" value="RelE/ParE_toxin"/>
</dbReference>
<keyword evidence="1" id="KW-1277">Toxin-antitoxin system</keyword>
<dbReference type="EMBL" id="CP117267">
    <property type="protein sequence ID" value="WFS23316.1"/>
    <property type="molecule type" value="Genomic_DNA"/>
</dbReference>
<protein>
    <submittedName>
        <fullName evidence="2">Type II toxin-antitoxin system RelE/ParE family toxin</fullName>
    </submittedName>
</protein>
<evidence type="ECO:0000313" key="2">
    <source>
        <dbReference type="EMBL" id="WFS23316.1"/>
    </source>
</evidence>
<accession>A0ABY8IJ04</accession>
<dbReference type="InterPro" id="IPR035093">
    <property type="entry name" value="RelE/ParE_toxin_dom_sf"/>
</dbReference>
<dbReference type="Proteomes" id="UP000318939">
    <property type="component" value="Chromosome"/>
</dbReference>
<keyword evidence="3" id="KW-1185">Reference proteome</keyword>
<reference evidence="2" key="1">
    <citation type="journal article" date="2019" name="Phytopathology">
        <title>A Novel Group of Rhizobium tumorigenes-Like Agrobacteria Associated with Crown Gall Disease of Rhododendron and Blueberry.</title>
        <authorList>
            <person name="Kuzmanovic N."/>
            <person name="Behrens P."/>
            <person name="Idczak E."/>
            <person name="Wagner S."/>
            <person name="Gotz M."/>
            <person name="Sproer C."/>
            <person name="Bunk B."/>
            <person name="Overmann J."/>
            <person name="Smalla K."/>
        </authorList>
    </citation>
    <scope>NUCLEOTIDE SEQUENCE</scope>
    <source>
        <strain evidence="2">Rho-6.2</strain>
    </source>
</reference>
<organism evidence="2 3">
    <name type="scientific">Rhizobium rhododendri</name>
    <dbReference type="NCBI Taxonomy" id="2506430"/>
    <lineage>
        <taxon>Bacteria</taxon>
        <taxon>Pseudomonadati</taxon>
        <taxon>Pseudomonadota</taxon>
        <taxon>Alphaproteobacteria</taxon>
        <taxon>Hyphomicrobiales</taxon>
        <taxon>Rhizobiaceae</taxon>
        <taxon>Rhizobium/Agrobacterium group</taxon>
        <taxon>Rhizobium</taxon>
    </lineage>
</organism>
<reference evidence="2" key="2">
    <citation type="journal article" date="2023" name="MicrobiologyOpen">
        <title>Genomics of the tumorigenes clade of the family Rhizobiaceae and description of Rhizobium rhododendri sp. nov.</title>
        <authorList>
            <person name="Kuzmanovic N."/>
            <person name="diCenzo G.C."/>
            <person name="Bunk B."/>
            <person name="Sproeer C."/>
            <person name="Fruehling A."/>
            <person name="Neumann-Schaal M."/>
            <person name="Overmann J."/>
            <person name="Smalla K."/>
        </authorList>
    </citation>
    <scope>NUCLEOTIDE SEQUENCE</scope>
    <source>
        <strain evidence="2">Rho-6.2</strain>
    </source>
</reference>
<evidence type="ECO:0000313" key="3">
    <source>
        <dbReference type="Proteomes" id="UP000318939"/>
    </source>
</evidence>
<name>A0ABY8IJ04_9HYPH</name>